<feature type="region of interest" description="Disordered" evidence="1">
    <location>
        <begin position="1"/>
        <end position="20"/>
    </location>
</feature>
<dbReference type="InterPro" id="IPR050336">
    <property type="entry name" value="Chromosome_partition/occlusion"/>
</dbReference>
<dbReference type="Gene3D" id="3.90.1530.30">
    <property type="match status" value="1"/>
</dbReference>
<dbReference type="SUPFAM" id="SSF110849">
    <property type="entry name" value="ParB/Sulfiredoxin"/>
    <property type="match status" value="1"/>
</dbReference>
<reference evidence="3 4" key="1">
    <citation type="submission" date="2016-09" db="EMBL/GenBank/DDBJ databases">
        <title>Couchioplanes caeruleus draft genome sequence.</title>
        <authorList>
            <person name="Sheehan J."/>
            <person name="Caffrey P."/>
        </authorList>
    </citation>
    <scope>NUCLEOTIDE SEQUENCE [LARGE SCALE GENOMIC DNA]</scope>
    <source>
        <strain evidence="3 4">DSM 43634</strain>
    </source>
</reference>
<dbReference type="EMBL" id="MEIA01000135">
    <property type="protein sequence ID" value="OJF13753.1"/>
    <property type="molecule type" value="Genomic_DNA"/>
</dbReference>
<feature type="region of interest" description="Disordered" evidence="1">
    <location>
        <begin position="322"/>
        <end position="344"/>
    </location>
</feature>
<dbReference type="InterPro" id="IPR003115">
    <property type="entry name" value="ParB_N"/>
</dbReference>
<dbReference type="GO" id="GO:0007059">
    <property type="term" value="P:chromosome segregation"/>
    <property type="evidence" value="ECO:0007669"/>
    <property type="project" value="TreeGrafter"/>
</dbReference>
<dbReference type="GO" id="GO:0005694">
    <property type="term" value="C:chromosome"/>
    <property type="evidence" value="ECO:0007669"/>
    <property type="project" value="TreeGrafter"/>
</dbReference>
<comment type="caution">
    <text evidence="3">The sequence shown here is derived from an EMBL/GenBank/DDBJ whole genome shotgun (WGS) entry which is preliminary data.</text>
</comment>
<feature type="compositionally biased region" description="Basic and acidic residues" evidence="1">
    <location>
        <begin position="331"/>
        <end position="344"/>
    </location>
</feature>
<name>A0A1K0FLR6_9ACTN</name>
<evidence type="ECO:0000313" key="4">
    <source>
        <dbReference type="Proteomes" id="UP000182486"/>
    </source>
</evidence>
<dbReference type="AlphaFoldDB" id="A0A1K0FLR6"/>
<evidence type="ECO:0000256" key="1">
    <source>
        <dbReference type="SAM" id="MobiDB-lite"/>
    </source>
</evidence>
<dbReference type="InterPro" id="IPR036086">
    <property type="entry name" value="ParB/Sulfiredoxin_sf"/>
</dbReference>
<evidence type="ECO:0000313" key="3">
    <source>
        <dbReference type="EMBL" id="OJF13753.1"/>
    </source>
</evidence>
<sequence>MATKTVDRPDLRLVEPSDTSEDGIAETAAAEAEGYLLYLDPRDLLGHRGNLRRDLGDLSELQASIAAEGVLQALTVIPESGDRFRVVAGHRRTAAASAALDAGEWNPAIAPTVPCLVRPDLAERPAEQIFAMLGENDHRTDLTVSERSKGYAQLAAFDIAPSEIARRASIKVEHVKAAIRLDVMDDEVKAKADAGHLTFDDILALEEFEDDPEVQQRIVAAAGTSWGVRHEMATERRKRNDKVRVAELKAELETAGVREVAKPKGWPYESKAVGVARLADAGGKPLDVEAVKTAEGFAAFIDTVGSPEVVYVCLDPEGMGYKRPNSSSYRSPEERKRASEKREADEQRMVALNVAASVRRKFIRETWGSAKAAKELLEEATRAAATYPYDLAARNTQDFLAVMAGGSLDNLATARLERLQRMLVCRWIAGQEEHITDVGRMGYEFTKRPHQAIAWFDRLTAKGYGLSPAEAQLYEKLTDRVAQIAVEAQQRAVAERDAQLRKAAEVGGGDSVVFMLWPVPDGDVVNWQLVAGDGEHIDELPGDDVAQVQQWAAGVLEKMEFEATQWVEKHDEASSTTYYVIEFEEDDGYADEPDAVDGETDGAGGEPDASLSEPV</sequence>
<dbReference type="SUPFAM" id="SSF109709">
    <property type="entry name" value="KorB DNA-binding domain-like"/>
    <property type="match status" value="1"/>
</dbReference>
<evidence type="ECO:0000259" key="2">
    <source>
        <dbReference type="SMART" id="SM00470"/>
    </source>
</evidence>
<feature type="compositionally biased region" description="Acidic residues" evidence="1">
    <location>
        <begin position="584"/>
        <end position="600"/>
    </location>
</feature>
<gene>
    <name evidence="3" type="ORF">BG844_13530</name>
</gene>
<dbReference type="SMART" id="SM00470">
    <property type="entry name" value="ParB"/>
    <property type="match status" value="1"/>
</dbReference>
<protein>
    <recommendedName>
        <fullName evidence="2">ParB-like N-terminal domain-containing protein</fullName>
    </recommendedName>
</protein>
<dbReference type="PANTHER" id="PTHR33375:SF1">
    <property type="entry name" value="CHROMOSOME-PARTITIONING PROTEIN PARB-RELATED"/>
    <property type="match status" value="1"/>
</dbReference>
<feature type="compositionally biased region" description="Basic and acidic residues" evidence="1">
    <location>
        <begin position="1"/>
        <end position="15"/>
    </location>
</feature>
<dbReference type="Pfam" id="PF02195">
    <property type="entry name" value="ParB_N"/>
    <property type="match status" value="1"/>
</dbReference>
<organism evidence="3 4">
    <name type="scientific">Couchioplanes caeruleus subsp. caeruleus</name>
    <dbReference type="NCBI Taxonomy" id="56427"/>
    <lineage>
        <taxon>Bacteria</taxon>
        <taxon>Bacillati</taxon>
        <taxon>Actinomycetota</taxon>
        <taxon>Actinomycetes</taxon>
        <taxon>Micromonosporales</taxon>
        <taxon>Micromonosporaceae</taxon>
        <taxon>Couchioplanes</taxon>
    </lineage>
</organism>
<proteinExistence type="predicted"/>
<dbReference type="Proteomes" id="UP000182486">
    <property type="component" value="Unassembled WGS sequence"/>
</dbReference>
<feature type="domain" description="ParB-like N-terminal" evidence="2">
    <location>
        <begin position="37"/>
        <end position="137"/>
    </location>
</feature>
<feature type="region of interest" description="Disordered" evidence="1">
    <location>
        <begin position="584"/>
        <end position="615"/>
    </location>
</feature>
<keyword evidence="4" id="KW-1185">Reference proteome</keyword>
<dbReference type="PANTHER" id="PTHR33375">
    <property type="entry name" value="CHROMOSOME-PARTITIONING PROTEIN PARB-RELATED"/>
    <property type="match status" value="1"/>
</dbReference>
<dbReference type="Gene3D" id="1.10.10.2830">
    <property type="match status" value="1"/>
</dbReference>
<accession>A0A1K0FLR6</accession>